<feature type="domain" description="23S rRNA (guanine(745)-N(1))-methyltransferase N-terminal" evidence="4">
    <location>
        <begin position="4"/>
        <end position="47"/>
    </location>
</feature>
<dbReference type="CDD" id="cd02440">
    <property type="entry name" value="AdoMet_MTases"/>
    <property type="match status" value="1"/>
</dbReference>
<evidence type="ECO:0000313" key="5">
    <source>
        <dbReference type="EMBL" id="HIU99989.1"/>
    </source>
</evidence>
<reference evidence="5" key="2">
    <citation type="journal article" date="2021" name="PeerJ">
        <title>Extensive microbial diversity within the chicken gut microbiome revealed by metagenomics and culture.</title>
        <authorList>
            <person name="Gilroy R."/>
            <person name="Ravi A."/>
            <person name="Getino M."/>
            <person name="Pursley I."/>
            <person name="Horton D.L."/>
            <person name="Alikhan N.F."/>
            <person name="Baker D."/>
            <person name="Gharbi K."/>
            <person name="Hall N."/>
            <person name="Watson M."/>
            <person name="Adriaenssens E.M."/>
            <person name="Foster-Nyarko E."/>
            <person name="Jarju S."/>
            <person name="Secka A."/>
            <person name="Antonio M."/>
            <person name="Oren A."/>
            <person name="Chaudhuri R.R."/>
            <person name="La Ragione R."/>
            <person name="Hildebrand F."/>
            <person name="Pallen M.J."/>
        </authorList>
    </citation>
    <scope>NUCLEOTIDE SEQUENCE</scope>
    <source>
        <strain evidence="5">23406</strain>
    </source>
</reference>
<comment type="caution">
    <text evidence="5">The sequence shown here is derived from an EMBL/GenBank/DDBJ whole genome shotgun (WGS) entry which is preliminary data.</text>
</comment>
<feature type="binding site" evidence="1">
    <location>
        <position position="9"/>
    </location>
    <ligand>
        <name>Zn(2+)</name>
        <dbReference type="ChEBI" id="CHEBI:29105"/>
    </ligand>
</feature>
<gene>
    <name evidence="5" type="ORF">IAB14_02605</name>
</gene>
<reference evidence="5" key="1">
    <citation type="submission" date="2020-10" db="EMBL/GenBank/DDBJ databases">
        <authorList>
            <person name="Gilroy R."/>
        </authorList>
    </citation>
    <scope>NUCLEOTIDE SEQUENCE</scope>
    <source>
        <strain evidence="5">23406</strain>
    </source>
</reference>
<dbReference type="PIRSF" id="PIRSF018249">
    <property type="entry name" value="MyrA_prd"/>
    <property type="match status" value="1"/>
</dbReference>
<keyword evidence="1" id="KW-0862">Zinc</keyword>
<evidence type="ECO:0000256" key="1">
    <source>
        <dbReference type="PIRSR" id="PIRSR018249-1"/>
    </source>
</evidence>
<proteinExistence type="predicted"/>
<dbReference type="Gene3D" id="3.40.50.150">
    <property type="entry name" value="Vaccinia Virus protein VP39"/>
    <property type="match status" value="1"/>
</dbReference>
<feature type="binding site" evidence="1">
    <location>
        <position position="22"/>
    </location>
    <ligand>
        <name>Zn(2+)</name>
        <dbReference type="ChEBI" id="CHEBI:29105"/>
    </ligand>
</feature>
<feature type="binding site" evidence="1">
    <location>
        <position position="6"/>
    </location>
    <ligand>
        <name>Zn(2+)</name>
        <dbReference type="ChEBI" id="CHEBI:29105"/>
    </ligand>
</feature>
<dbReference type="EMBL" id="DVOH01000017">
    <property type="protein sequence ID" value="HIU99989.1"/>
    <property type="molecule type" value="Genomic_DNA"/>
</dbReference>
<feature type="binding site" evidence="2">
    <location>
        <position position="186"/>
    </location>
    <ligand>
        <name>S-adenosyl-L-methionine</name>
        <dbReference type="ChEBI" id="CHEBI:59789"/>
    </ligand>
</feature>
<dbReference type="InterPro" id="IPR029063">
    <property type="entry name" value="SAM-dependent_MTases_sf"/>
</dbReference>
<accession>A0A9D1NBW1</accession>
<sequence>MTDFLCPVCQNPLQEDHTRLTCRNGHSFDRAAEGYVNLLLATDKRSKVPGDNKQMVQARHSFLQSGVYAPVRKAIAEAVRVVTAGGTVLDCGCSEGYYTAAVFSELQAKNIGAEVIGIDISKFALKRAAKDNRRIRFAVASAYRLPVADRSIDTFLSVFAPVSASEVFRTVKENGHLVVAVPGAMHLYGLKKVLYDEVFIREVKIPAVDGFGIVDEKTVSYETELTDHRLIDDLLLMTPYYYKSSPEAKARIQAISALQTEIDVRILTYARK</sequence>
<keyword evidence="2" id="KW-0949">S-adenosyl-L-methionine</keyword>
<dbReference type="Pfam" id="PF13847">
    <property type="entry name" value="Methyltransf_31"/>
    <property type="match status" value="1"/>
</dbReference>
<evidence type="ECO:0000256" key="2">
    <source>
        <dbReference type="PIRSR" id="PIRSR018249-2"/>
    </source>
</evidence>
<keyword evidence="5" id="KW-0489">Methyltransferase</keyword>
<organism evidence="5 6">
    <name type="scientific">Candidatus Stercoripulliclostridium merdipullorum</name>
    <dbReference type="NCBI Taxonomy" id="2840952"/>
    <lineage>
        <taxon>Bacteria</taxon>
        <taxon>Bacillati</taxon>
        <taxon>Bacillota</taxon>
        <taxon>Clostridia</taxon>
        <taxon>Eubacteriales</taxon>
        <taxon>Candidatus Stercoripulliclostridium</taxon>
    </lineage>
</organism>
<feature type="binding site" evidence="1">
    <location>
        <position position="26"/>
    </location>
    <ligand>
        <name>Zn(2+)</name>
        <dbReference type="ChEBI" id="CHEBI:29105"/>
    </ligand>
</feature>
<dbReference type="GO" id="GO:0046872">
    <property type="term" value="F:metal ion binding"/>
    <property type="evidence" value="ECO:0007669"/>
    <property type="project" value="UniProtKB-KW"/>
</dbReference>
<keyword evidence="5" id="KW-0808">Transferase</keyword>
<protein>
    <submittedName>
        <fullName evidence="5">Methyltransferase domain-containing protein</fullName>
    </submittedName>
</protein>
<feature type="binding site" evidence="2">
    <location>
        <position position="68"/>
    </location>
    <ligand>
        <name>S-adenosyl-L-methionine</name>
        <dbReference type="ChEBI" id="CHEBI:59789"/>
    </ligand>
</feature>
<dbReference type="InterPro" id="IPR025714">
    <property type="entry name" value="Methyltranfer_dom"/>
</dbReference>
<dbReference type="AlphaFoldDB" id="A0A9D1NBW1"/>
<feature type="domain" description="Methyltransferase" evidence="3">
    <location>
        <begin position="84"/>
        <end position="183"/>
    </location>
</feature>
<keyword evidence="1" id="KW-0479">Metal-binding</keyword>
<name>A0A9D1NBW1_9FIRM</name>
<dbReference type="InterPro" id="IPR016718">
    <property type="entry name" value="rRNA_m1G-MeTrfase_A_prd"/>
</dbReference>
<dbReference type="SUPFAM" id="SSF53335">
    <property type="entry name" value="S-adenosyl-L-methionine-dependent methyltransferases"/>
    <property type="match status" value="1"/>
</dbReference>
<dbReference type="GO" id="GO:0032259">
    <property type="term" value="P:methylation"/>
    <property type="evidence" value="ECO:0007669"/>
    <property type="project" value="UniProtKB-KW"/>
</dbReference>
<dbReference type="Pfam" id="PF21302">
    <property type="entry name" value="Zn_ribbon_RlmA"/>
    <property type="match status" value="1"/>
</dbReference>
<evidence type="ECO:0000313" key="6">
    <source>
        <dbReference type="Proteomes" id="UP000886891"/>
    </source>
</evidence>
<evidence type="ECO:0000259" key="4">
    <source>
        <dbReference type="Pfam" id="PF21302"/>
    </source>
</evidence>
<dbReference type="InterPro" id="IPR048647">
    <property type="entry name" value="RlmA_N"/>
</dbReference>
<evidence type="ECO:0000259" key="3">
    <source>
        <dbReference type="Pfam" id="PF13847"/>
    </source>
</evidence>
<dbReference type="GO" id="GO:0008168">
    <property type="term" value="F:methyltransferase activity"/>
    <property type="evidence" value="ECO:0007669"/>
    <property type="project" value="UniProtKB-KW"/>
</dbReference>
<dbReference type="Proteomes" id="UP000886891">
    <property type="component" value="Unassembled WGS sequence"/>
</dbReference>
<feature type="binding site" evidence="2">
    <location>
        <begin position="95"/>
        <end position="96"/>
    </location>
    <ligand>
        <name>S-adenosyl-L-methionine</name>
        <dbReference type="ChEBI" id="CHEBI:59789"/>
    </ligand>
</feature>